<reference evidence="2 3" key="1">
    <citation type="journal article" date="2016" name="Antonie Van Leeuwenhoek">
        <title>Lysinibacillus endophyticus sp. nov., an indole-3-acetic acid producing endophytic bacterium isolated from corn root (Zea mays cv. Xinken-5).</title>
        <authorList>
            <person name="Yu J."/>
            <person name="Guan X."/>
            <person name="Liu C."/>
            <person name="Xiang W."/>
            <person name="Yu Z."/>
            <person name="Liu X."/>
            <person name="Wang G."/>
        </authorList>
    </citation>
    <scope>NUCLEOTIDE SEQUENCE [LARGE SCALE GENOMIC DNA]</scope>
    <source>
        <strain evidence="2 3">DSM 100506</strain>
    </source>
</reference>
<dbReference type="EMBL" id="RBZN01000001">
    <property type="protein sequence ID" value="RKQ20095.1"/>
    <property type="molecule type" value="Genomic_DNA"/>
</dbReference>
<dbReference type="PROSITE" id="PS50968">
    <property type="entry name" value="BIOTINYL_LIPOYL"/>
    <property type="match status" value="1"/>
</dbReference>
<dbReference type="Proteomes" id="UP000272238">
    <property type="component" value="Unassembled WGS sequence"/>
</dbReference>
<dbReference type="OrthoDB" id="9811735at2"/>
<sequence>MSNQIFEKNLSVTELTKLIEKLESSPFNYLAVEDGENKIVIGKEVVPTINSTIVANTVAQEAAPVAQAVAVAEKPEVVEEVVAEPVQQKQKVEVPEQEGVVTITASTTGIYYAQSEPGAAPYVKVGDKVSEDSTVGLIEIMKVFSAIPAGVEGEVVAIHVEDAQLVEYGDALISVKVK</sequence>
<dbReference type="InterPro" id="IPR011053">
    <property type="entry name" value="Single_hybrid_motif"/>
</dbReference>
<comment type="caution">
    <text evidence="2">The sequence shown here is derived from an EMBL/GenBank/DDBJ whole genome shotgun (WGS) entry which is preliminary data.</text>
</comment>
<gene>
    <name evidence="2" type="ORF">D8M03_00660</name>
</gene>
<accession>A0A494ZD82</accession>
<proteinExistence type="predicted"/>
<dbReference type="CDD" id="cd06850">
    <property type="entry name" value="biotinyl_domain"/>
    <property type="match status" value="1"/>
</dbReference>
<evidence type="ECO:0000313" key="2">
    <source>
        <dbReference type="EMBL" id="RKQ20095.1"/>
    </source>
</evidence>
<dbReference type="AlphaFoldDB" id="A0A494ZD82"/>
<keyword evidence="3" id="KW-1185">Reference proteome</keyword>
<protein>
    <recommendedName>
        <fullName evidence="1">Lipoyl-binding domain-containing protein</fullName>
    </recommendedName>
</protein>
<name>A0A494ZD82_9BACL</name>
<dbReference type="InterPro" id="IPR000089">
    <property type="entry name" value="Biotin_lipoyl"/>
</dbReference>
<evidence type="ECO:0000259" key="1">
    <source>
        <dbReference type="PROSITE" id="PS50968"/>
    </source>
</evidence>
<dbReference type="Pfam" id="PF00364">
    <property type="entry name" value="Biotin_lipoyl"/>
    <property type="match status" value="1"/>
</dbReference>
<organism evidence="2 3">
    <name type="scientific">Ureibacillus endophyticus</name>
    <dbReference type="NCBI Taxonomy" id="1978490"/>
    <lineage>
        <taxon>Bacteria</taxon>
        <taxon>Bacillati</taxon>
        <taxon>Bacillota</taxon>
        <taxon>Bacilli</taxon>
        <taxon>Bacillales</taxon>
        <taxon>Caryophanaceae</taxon>
        <taxon>Ureibacillus</taxon>
    </lineage>
</organism>
<dbReference type="Gene3D" id="2.40.50.100">
    <property type="match status" value="1"/>
</dbReference>
<dbReference type="RefSeq" id="WP_121212748.1">
    <property type="nucleotide sequence ID" value="NZ_JBBYAH010000001.1"/>
</dbReference>
<feature type="domain" description="Lipoyl-binding" evidence="1">
    <location>
        <begin position="100"/>
        <end position="176"/>
    </location>
</feature>
<dbReference type="SUPFAM" id="SSF51230">
    <property type="entry name" value="Single hybrid motif"/>
    <property type="match status" value="1"/>
</dbReference>
<evidence type="ECO:0000313" key="3">
    <source>
        <dbReference type="Proteomes" id="UP000272238"/>
    </source>
</evidence>